<dbReference type="InterPro" id="IPR006059">
    <property type="entry name" value="SBP"/>
</dbReference>
<evidence type="ECO:0000256" key="6">
    <source>
        <dbReference type="SAM" id="MobiDB-lite"/>
    </source>
</evidence>
<keyword evidence="1" id="KW-1003">Cell membrane</keyword>
<name>A0A9D2PMB5_9FIRM</name>
<feature type="region of interest" description="Disordered" evidence="6">
    <location>
        <begin position="23"/>
        <end position="58"/>
    </location>
</feature>
<proteinExistence type="predicted"/>
<dbReference type="Pfam" id="PF01547">
    <property type="entry name" value="SBP_bac_1"/>
    <property type="match status" value="1"/>
</dbReference>
<evidence type="ECO:0000256" key="7">
    <source>
        <dbReference type="SAM" id="SignalP"/>
    </source>
</evidence>
<dbReference type="PANTHER" id="PTHR43649:SF33">
    <property type="entry name" value="POLYGALACTURONAN_RHAMNOGALACTURONAN-BINDING PROTEIN YTCQ"/>
    <property type="match status" value="1"/>
</dbReference>
<dbReference type="InterPro" id="IPR050490">
    <property type="entry name" value="Bact_solute-bd_prot1"/>
</dbReference>
<dbReference type="PROSITE" id="PS51257">
    <property type="entry name" value="PROKAR_LIPOPROTEIN"/>
    <property type="match status" value="1"/>
</dbReference>
<feature type="signal peptide" evidence="7">
    <location>
        <begin position="1"/>
        <end position="21"/>
    </location>
</feature>
<evidence type="ECO:0000256" key="5">
    <source>
        <dbReference type="ARBA" id="ARBA00023288"/>
    </source>
</evidence>
<dbReference type="EMBL" id="DWVZ01000075">
    <property type="protein sequence ID" value="HJC63106.1"/>
    <property type="molecule type" value="Genomic_DNA"/>
</dbReference>
<feature type="compositionally biased region" description="Acidic residues" evidence="6">
    <location>
        <begin position="40"/>
        <end position="54"/>
    </location>
</feature>
<accession>A0A9D2PMB5</accession>
<reference evidence="8" key="2">
    <citation type="submission" date="2021-04" db="EMBL/GenBank/DDBJ databases">
        <authorList>
            <person name="Gilroy R."/>
        </authorList>
    </citation>
    <scope>NUCLEOTIDE SEQUENCE</scope>
    <source>
        <strain evidence="8">ChiBcec2-3848</strain>
    </source>
</reference>
<evidence type="ECO:0000313" key="9">
    <source>
        <dbReference type="Proteomes" id="UP000823886"/>
    </source>
</evidence>
<keyword evidence="2 7" id="KW-0732">Signal</keyword>
<dbReference type="Proteomes" id="UP000823886">
    <property type="component" value="Unassembled WGS sequence"/>
</dbReference>
<evidence type="ECO:0000313" key="8">
    <source>
        <dbReference type="EMBL" id="HJC63106.1"/>
    </source>
</evidence>
<sequence>MKKKLVGLLLCAAMVGTTVLAGCGGDSGSSDDSSTTEDSTATDDAEEESSDDSAEGGANYDGVELTYWSMWTNAEPQGKVIQEAVDAFQEQTGAKVTIEWKGRDIKNILSSSLEAEENIDLFEDDYNRIANNYKDYVADLTEMADAAGYADQSFAVFNDQAKEWAGFLPCVTEQPQVGGIFYNQDLFEEAGITETPATWDEFLDACKALKDKDISPMALDSTYAPFFFGYHLSRYIGQDATAELATSGGWSDNEKVAQAADDMIEFVKAGYLADGAPDEFPASQNKMGLTEDVAMVVCANYVTSEVNNNTGVELNWGLFNYPSVEGGADSSSAYAGANSIAVTKYSENQQAAFDLALFITSGEYDQKMADTAGQIPADPANTAPASQNGTVEVLNATTAPLTWNMGLNANADLLSQIQEKVVKLFEGSYSTGADFAADMDSLY</sequence>
<gene>
    <name evidence="8" type="ORF">H9753_05745</name>
</gene>
<dbReference type="SUPFAM" id="SSF53850">
    <property type="entry name" value="Periplasmic binding protein-like II"/>
    <property type="match status" value="1"/>
</dbReference>
<evidence type="ECO:0000256" key="3">
    <source>
        <dbReference type="ARBA" id="ARBA00023136"/>
    </source>
</evidence>
<keyword evidence="4" id="KW-0564">Palmitate</keyword>
<keyword evidence="5" id="KW-0449">Lipoprotein</keyword>
<keyword evidence="3" id="KW-0472">Membrane</keyword>
<feature type="chain" id="PRO_5039241775" evidence="7">
    <location>
        <begin position="22"/>
        <end position="443"/>
    </location>
</feature>
<feature type="compositionally biased region" description="Low complexity" evidence="6">
    <location>
        <begin position="28"/>
        <end position="39"/>
    </location>
</feature>
<dbReference type="PANTHER" id="PTHR43649">
    <property type="entry name" value="ARABINOSE-BINDING PROTEIN-RELATED"/>
    <property type="match status" value="1"/>
</dbReference>
<dbReference type="AlphaFoldDB" id="A0A9D2PMB5"/>
<evidence type="ECO:0000256" key="1">
    <source>
        <dbReference type="ARBA" id="ARBA00022475"/>
    </source>
</evidence>
<comment type="caution">
    <text evidence="8">The sequence shown here is derived from an EMBL/GenBank/DDBJ whole genome shotgun (WGS) entry which is preliminary data.</text>
</comment>
<reference evidence="8" key="1">
    <citation type="journal article" date="2021" name="PeerJ">
        <title>Extensive microbial diversity within the chicken gut microbiome revealed by metagenomics and culture.</title>
        <authorList>
            <person name="Gilroy R."/>
            <person name="Ravi A."/>
            <person name="Getino M."/>
            <person name="Pursley I."/>
            <person name="Horton D.L."/>
            <person name="Alikhan N.F."/>
            <person name="Baker D."/>
            <person name="Gharbi K."/>
            <person name="Hall N."/>
            <person name="Watson M."/>
            <person name="Adriaenssens E.M."/>
            <person name="Foster-Nyarko E."/>
            <person name="Jarju S."/>
            <person name="Secka A."/>
            <person name="Antonio M."/>
            <person name="Oren A."/>
            <person name="Chaudhuri R.R."/>
            <person name="La Ragione R."/>
            <person name="Hildebrand F."/>
            <person name="Pallen M.J."/>
        </authorList>
    </citation>
    <scope>NUCLEOTIDE SEQUENCE</scope>
    <source>
        <strain evidence="8">ChiBcec2-3848</strain>
    </source>
</reference>
<evidence type="ECO:0000256" key="2">
    <source>
        <dbReference type="ARBA" id="ARBA00022729"/>
    </source>
</evidence>
<dbReference type="Gene3D" id="3.40.190.10">
    <property type="entry name" value="Periplasmic binding protein-like II"/>
    <property type="match status" value="2"/>
</dbReference>
<evidence type="ECO:0000256" key="4">
    <source>
        <dbReference type="ARBA" id="ARBA00023139"/>
    </source>
</evidence>
<organism evidence="8 9">
    <name type="scientific">Candidatus Blautia merdavium</name>
    <dbReference type="NCBI Taxonomy" id="2838494"/>
    <lineage>
        <taxon>Bacteria</taxon>
        <taxon>Bacillati</taxon>
        <taxon>Bacillota</taxon>
        <taxon>Clostridia</taxon>
        <taxon>Lachnospirales</taxon>
        <taxon>Lachnospiraceae</taxon>
        <taxon>Blautia</taxon>
    </lineage>
</organism>
<protein>
    <submittedName>
        <fullName evidence="8">Extracellular solute-binding protein</fullName>
    </submittedName>
</protein>